<dbReference type="EMBL" id="KK914408">
    <property type="protein sequence ID" value="KDP37287.1"/>
    <property type="molecule type" value="Genomic_DNA"/>
</dbReference>
<name>A0A067KMG0_JATCU</name>
<accession>A0A067KMG0</accession>
<protein>
    <submittedName>
        <fullName evidence="1">Uncharacterized protein</fullName>
    </submittedName>
</protein>
<sequence>MVVKKSQLLRIEYSSHHQGQISPKNPYLVSIGRDRPLIGWNGLNLPLTPTENKRHEKETTPSIRQMLEPFGCVEVIEDELRRCCVDRQREIAARRFGAPPKMKTERERSYRVMVVLTMRRRWIDWLRWPKTREEERECRCMPLDRRRKERKEEKRNC</sequence>
<evidence type="ECO:0000313" key="2">
    <source>
        <dbReference type="Proteomes" id="UP000027138"/>
    </source>
</evidence>
<reference evidence="1 2" key="1">
    <citation type="journal article" date="2014" name="PLoS ONE">
        <title>Global Analysis of Gene Expression Profiles in Physic Nut (Jatropha curcas L.) Seedlings Exposed to Salt Stress.</title>
        <authorList>
            <person name="Zhang L."/>
            <person name="Zhang C."/>
            <person name="Wu P."/>
            <person name="Chen Y."/>
            <person name="Li M."/>
            <person name="Jiang H."/>
            <person name="Wu G."/>
        </authorList>
    </citation>
    <scope>NUCLEOTIDE SEQUENCE [LARGE SCALE GENOMIC DNA]</scope>
    <source>
        <strain evidence="2">cv. GZQX0401</strain>
        <tissue evidence="1">Young leaves</tissue>
    </source>
</reference>
<gene>
    <name evidence="1" type="ORF">JCGZ_06741</name>
</gene>
<keyword evidence="2" id="KW-1185">Reference proteome</keyword>
<organism evidence="1 2">
    <name type="scientific">Jatropha curcas</name>
    <name type="common">Barbados nut</name>
    <dbReference type="NCBI Taxonomy" id="180498"/>
    <lineage>
        <taxon>Eukaryota</taxon>
        <taxon>Viridiplantae</taxon>
        <taxon>Streptophyta</taxon>
        <taxon>Embryophyta</taxon>
        <taxon>Tracheophyta</taxon>
        <taxon>Spermatophyta</taxon>
        <taxon>Magnoliopsida</taxon>
        <taxon>eudicotyledons</taxon>
        <taxon>Gunneridae</taxon>
        <taxon>Pentapetalae</taxon>
        <taxon>rosids</taxon>
        <taxon>fabids</taxon>
        <taxon>Malpighiales</taxon>
        <taxon>Euphorbiaceae</taxon>
        <taxon>Crotonoideae</taxon>
        <taxon>Jatropheae</taxon>
        <taxon>Jatropha</taxon>
    </lineage>
</organism>
<dbReference type="AlphaFoldDB" id="A0A067KMG0"/>
<evidence type="ECO:0000313" key="1">
    <source>
        <dbReference type="EMBL" id="KDP37287.1"/>
    </source>
</evidence>
<proteinExistence type="predicted"/>
<dbReference type="Proteomes" id="UP000027138">
    <property type="component" value="Unassembled WGS sequence"/>
</dbReference>